<dbReference type="Pfam" id="PF13505">
    <property type="entry name" value="OMP_b-brl"/>
    <property type="match status" value="1"/>
</dbReference>
<accession>A0A540WI81</accession>
<keyword evidence="1" id="KW-0732">Signal</keyword>
<evidence type="ECO:0000259" key="2">
    <source>
        <dbReference type="Pfam" id="PF13505"/>
    </source>
</evidence>
<sequence length="221" mass="23507">MPTLSLTETSGRYAMRRSMVGGVAVAAMALASPAFAIEAQRVAGALDMKKEPEVGMDVRLGLGSFTGDLGEDVGVGATFGINADAQAWKYVGIEVGYELQRLPIDSRRIDDEDAGLWRNNFGVLAKAGPLIDQKWRPFVGAGFGLSYLDPSDGADDVYQNDWMTEIPLAAGVDYRFGSVLFAGARATYRLLGGEDVVDRPGTNSAAKGSLFNANLTLGGRF</sequence>
<evidence type="ECO:0000313" key="4">
    <source>
        <dbReference type="Proteomes" id="UP000315369"/>
    </source>
</evidence>
<feature type="domain" description="Outer membrane protein beta-barrel" evidence="2">
    <location>
        <begin position="24"/>
        <end position="201"/>
    </location>
</feature>
<dbReference type="Proteomes" id="UP000315369">
    <property type="component" value="Unassembled WGS sequence"/>
</dbReference>
<comment type="caution">
    <text evidence="3">The sequence shown here is derived from an EMBL/GenBank/DDBJ whole genome shotgun (WGS) entry which is preliminary data.</text>
</comment>
<dbReference type="EMBL" id="VIFM01000469">
    <property type="protein sequence ID" value="TQF08716.1"/>
    <property type="molecule type" value="Genomic_DNA"/>
</dbReference>
<dbReference type="OrthoDB" id="5517457at2"/>
<dbReference type="Gene3D" id="2.40.160.20">
    <property type="match status" value="1"/>
</dbReference>
<evidence type="ECO:0000313" key="3">
    <source>
        <dbReference type="EMBL" id="TQF08716.1"/>
    </source>
</evidence>
<dbReference type="AlphaFoldDB" id="A0A540WI81"/>
<gene>
    <name evidence="3" type="ORF">FJV41_48420</name>
</gene>
<dbReference type="InterPro" id="IPR027385">
    <property type="entry name" value="Beta-barrel_OMP"/>
</dbReference>
<dbReference type="SUPFAM" id="SSF56925">
    <property type="entry name" value="OMPA-like"/>
    <property type="match status" value="1"/>
</dbReference>
<dbReference type="InterPro" id="IPR011250">
    <property type="entry name" value="OMP/PagP_B-barrel"/>
</dbReference>
<name>A0A540WI81_9BACT</name>
<reference evidence="3 4" key="1">
    <citation type="submission" date="2019-06" db="EMBL/GenBank/DDBJ databases">
        <authorList>
            <person name="Livingstone P."/>
            <person name="Whitworth D."/>
        </authorList>
    </citation>
    <scope>NUCLEOTIDE SEQUENCE [LARGE SCALE GENOMIC DNA]</scope>
    <source>
        <strain evidence="3 4">AM401</strain>
    </source>
</reference>
<organism evidence="3 4">
    <name type="scientific">Myxococcus llanfairpwllgwyngyllgogerychwyrndrobwllllantysiliogogogochensis</name>
    <dbReference type="NCBI Taxonomy" id="2590453"/>
    <lineage>
        <taxon>Bacteria</taxon>
        <taxon>Pseudomonadati</taxon>
        <taxon>Myxococcota</taxon>
        <taxon>Myxococcia</taxon>
        <taxon>Myxococcales</taxon>
        <taxon>Cystobacterineae</taxon>
        <taxon>Myxococcaceae</taxon>
        <taxon>Myxococcus</taxon>
    </lineage>
</organism>
<evidence type="ECO:0000256" key="1">
    <source>
        <dbReference type="ARBA" id="ARBA00022729"/>
    </source>
</evidence>
<proteinExistence type="predicted"/>
<keyword evidence="4" id="KW-1185">Reference proteome</keyword>
<protein>
    <submittedName>
        <fullName evidence="3">Porin family protein</fullName>
    </submittedName>
</protein>